<comment type="subcellular location">
    <subcellularLocation>
        <location evidence="1">Secreted</location>
    </subcellularLocation>
</comment>
<dbReference type="PROSITE" id="PS00785">
    <property type="entry name" value="5_NUCLEOTIDASE_1"/>
    <property type="match status" value="1"/>
</dbReference>
<dbReference type="InterPro" id="IPR006146">
    <property type="entry name" value="5'-Nucleotdase_CS"/>
</dbReference>
<evidence type="ECO:0000256" key="2">
    <source>
        <dbReference type="ARBA" id="ARBA00022525"/>
    </source>
</evidence>
<dbReference type="InterPro" id="IPR029052">
    <property type="entry name" value="Metallo-depent_PP-like"/>
</dbReference>
<evidence type="ECO:0000259" key="6">
    <source>
        <dbReference type="PROSITE" id="PS51272"/>
    </source>
</evidence>
<dbReference type="PANTHER" id="PTHR11575:SF24">
    <property type="entry name" value="5'-NUCLEOTIDASE"/>
    <property type="match status" value="1"/>
</dbReference>
<proteinExistence type="inferred from homology"/>
<dbReference type="FunFam" id="3.90.780.10:FF:000004">
    <property type="entry name" value="UDP-sugar hydrolase, putative"/>
    <property type="match status" value="1"/>
</dbReference>
<dbReference type="PRINTS" id="PR01607">
    <property type="entry name" value="APYRASEFAMLY"/>
</dbReference>
<dbReference type="Pfam" id="PF00149">
    <property type="entry name" value="Metallophos"/>
    <property type="match status" value="1"/>
</dbReference>
<dbReference type="Proteomes" id="UP000198897">
    <property type="component" value="Unassembled WGS sequence"/>
</dbReference>
<dbReference type="AlphaFoldDB" id="A0A1I2K176"/>
<dbReference type="Gene3D" id="3.90.780.10">
    <property type="entry name" value="5'-Nucleotidase, C-terminal domain"/>
    <property type="match status" value="1"/>
</dbReference>
<keyword evidence="4" id="KW-0547">Nucleotide-binding</keyword>
<evidence type="ECO:0000256" key="5">
    <source>
        <dbReference type="SAM" id="MobiDB-lite"/>
    </source>
</evidence>
<dbReference type="Gene3D" id="3.60.21.10">
    <property type="match status" value="1"/>
</dbReference>
<protein>
    <recommendedName>
        <fullName evidence="6">SLH domain-containing protein</fullName>
    </recommendedName>
</protein>
<feature type="domain" description="SLH" evidence="6">
    <location>
        <begin position="94"/>
        <end position="153"/>
    </location>
</feature>
<feature type="region of interest" description="Disordered" evidence="5">
    <location>
        <begin position="518"/>
        <end position="538"/>
    </location>
</feature>
<keyword evidence="3 4" id="KW-0732">Signal</keyword>
<gene>
    <name evidence="7" type="ORF">SAMN05216353_102216</name>
</gene>
<feature type="domain" description="SLH" evidence="6">
    <location>
        <begin position="154"/>
        <end position="213"/>
    </location>
</feature>
<dbReference type="GO" id="GO:0016788">
    <property type="term" value="F:hydrolase activity, acting on ester bonds"/>
    <property type="evidence" value="ECO:0007669"/>
    <property type="project" value="InterPro"/>
</dbReference>
<keyword evidence="4" id="KW-0378">Hydrolase</keyword>
<dbReference type="InterPro" id="IPR001119">
    <property type="entry name" value="SLH_dom"/>
</dbReference>
<dbReference type="GO" id="GO:0005576">
    <property type="term" value="C:extracellular region"/>
    <property type="evidence" value="ECO:0007669"/>
    <property type="project" value="UniProtKB-SubCell"/>
</dbReference>
<dbReference type="PANTHER" id="PTHR11575">
    <property type="entry name" value="5'-NUCLEOTIDASE-RELATED"/>
    <property type="match status" value="1"/>
</dbReference>
<dbReference type="Pfam" id="PF00395">
    <property type="entry name" value="SLH"/>
    <property type="match status" value="3"/>
</dbReference>
<feature type="domain" description="SLH" evidence="6">
    <location>
        <begin position="30"/>
        <end position="93"/>
    </location>
</feature>
<evidence type="ECO:0000256" key="4">
    <source>
        <dbReference type="RuleBase" id="RU362119"/>
    </source>
</evidence>
<sequence length="736" mass="80130">MKKLHSKFVVSSMGAALVASALTPAVSISAEETFPDVQEDHPYYEVIHQLAEAGVVKGYEDGTFRLGDSVTRAEASLMLAKILDLNLNADPAPYPDVNQDHWYADAINALHESGIIHGMDDGTFAPHAKMSRAEFAQIIMEAYGIEPEEAGHPFEDVEEGEWYETAIETLYANGLIVGQDENHFGPDADVKRGDFAWLLANTDYDFGSKLPKPSDFDLSLMHTNDTHGHLEDVAKRVTAVEEVRAENPDALLLDAGDVFSGTLYFNKFKGQADLEFMNMMDYDAMTFGNHEFDLGSSAEGHQALKEFVEGAEFPFVSSNVNFSQDENMRDLYNSFISKYPRDGEIYNSLVKEIDGEEVGIFGLTTAETADISSPEDITFDNYIQTAEERVRALEALGVDKVIALTHLGFNDNPAYDNDQMLAEVDGIDIIVGGHSHTSLDEAVEVTTDENGDPKDPTIIVQAGQYGGNLGTLDVEFDEDGVVTDYSSELIDVSEKEADPEAAEELKKYSDDIEELKNEESGGVAEEAFPNPRLGDGGTVSVRNSETALGNLIADGMLDKAKEYNKDVVAAFQNSGGIRTSIDKGAITLGEILTVMPFGNTLATMDLTGAEIKTALERSVGQVPEENGGFLQVSGLKFTYDSSKDAGTRVVEVEVNQGGAWETLNEGDTYTIATNAFTAKGGDGYDVFAQAYDDGDVTDLGLSDWEVFRDYVAEQGTVTPSIENRIVDENNNDNDSD</sequence>
<dbReference type="InterPro" id="IPR004843">
    <property type="entry name" value="Calcineurin-like_PHP"/>
</dbReference>
<dbReference type="Pfam" id="PF02872">
    <property type="entry name" value="5_nucleotid_C"/>
    <property type="match status" value="1"/>
</dbReference>
<evidence type="ECO:0000313" key="7">
    <source>
        <dbReference type="EMBL" id="SFF58957.1"/>
    </source>
</evidence>
<dbReference type="InterPro" id="IPR008334">
    <property type="entry name" value="5'-Nucleotdase_C"/>
</dbReference>
<evidence type="ECO:0000256" key="3">
    <source>
        <dbReference type="ARBA" id="ARBA00022729"/>
    </source>
</evidence>
<evidence type="ECO:0000313" key="8">
    <source>
        <dbReference type="Proteomes" id="UP000198897"/>
    </source>
</evidence>
<dbReference type="InterPro" id="IPR036907">
    <property type="entry name" value="5'-Nucleotdase_C_sf"/>
</dbReference>
<dbReference type="EMBL" id="FOOG01000002">
    <property type="protein sequence ID" value="SFF58957.1"/>
    <property type="molecule type" value="Genomic_DNA"/>
</dbReference>
<dbReference type="InterPro" id="IPR006179">
    <property type="entry name" value="5_nucleotidase/apyrase"/>
</dbReference>
<dbReference type="GO" id="GO:0009166">
    <property type="term" value="P:nucleotide catabolic process"/>
    <property type="evidence" value="ECO:0007669"/>
    <property type="project" value="InterPro"/>
</dbReference>
<dbReference type="RefSeq" id="WP_089749829.1">
    <property type="nucleotide sequence ID" value="NZ_FOOG01000002.1"/>
</dbReference>
<feature type="chain" id="PRO_5039748685" description="SLH domain-containing protein" evidence="4">
    <location>
        <begin position="22"/>
        <end position="736"/>
    </location>
</feature>
<keyword evidence="2" id="KW-0964">Secreted</keyword>
<organism evidence="7 8">
    <name type="scientific">Halobacillus alkaliphilus</name>
    <dbReference type="NCBI Taxonomy" id="396056"/>
    <lineage>
        <taxon>Bacteria</taxon>
        <taxon>Bacillati</taxon>
        <taxon>Bacillota</taxon>
        <taxon>Bacilli</taxon>
        <taxon>Bacillales</taxon>
        <taxon>Bacillaceae</taxon>
        <taxon>Halobacillus</taxon>
    </lineage>
</organism>
<feature type="signal peptide" evidence="4">
    <location>
        <begin position="1"/>
        <end position="21"/>
    </location>
</feature>
<dbReference type="SUPFAM" id="SSF56300">
    <property type="entry name" value="Metallo-dependent phosphatases"/>
    <property type="match status" value="1"/>
</dbReference>
<dbReference type="SUPFAM" id="SSF55816">
    <property type="entry name" value="5'-nucleotidase (syn. UDP-sugar hydrolase), C-terminal domain"/>
    <property type="match status" value="1"/>
</dbReference>
<keyword evidence="8" id="KW-1185">Reference proteome</keyword>
<dbReference type="GO" id="GO:0046872">
    <property type="term" value="F:metal ion binding"/>
    <property type="evidence" value="ECO:0007669"/>
    <property type="project" value="InterPro"/>
</dbReference>
<reference evidence="8" key="1">
    <citation type="submission" date="2016-10" db="EMBL/GenBank/DDBJ databases">
        <authorList>
            <person name="Varghese N."/>
            <person name="Submissions S."/>
        </authorList>
    </citation>
    <scope>NUCLEOTIDE SEQUENCE [LARGE SCALE GENOMIC DNA]</scope>
    <source>
        <strain evidence="8">FP5</strain>
    </source>
</reference>
<dbReference type="OrthoDB" id="9801679at2"/>
<evidence type="ECO:0000256" key="1">
    <source>
        <dbReference type="ARBA" id="ARBA00004613"/>
    </source>
</evidence>
<accession>A0A1I2K176</accession>
<name>A0A1I2K176_9BACI</name>
<dbReference type="GO" id="GO:0000166">
    <property type="term" value="F:nucleotide binding"/>
    <property type="evidence" value="ECO:0007669"/>
    <property type="project" value="UniProtKB-KW"/>
</dbReference>
<dbReference type="PROSITE" id="PS51272">
    <property type="entry name" value="SLH"/>
    <property type="match status" value="3"/>
</dbReference>
<comment type="similarity">
    <text evidence="4">Belongs to the 5'-nucleotidase family.</text>
</comment>